<gene>
    <name evidence="1" type="ORF">RPERSI_LOCUS5072</name>
</gene>
<keyword evidence="2" id="KW-1185">Reference proteome</keyword>
<proteinExistence type="predicted"/>
<dbReference type="Proteomes" id="UP000789920">
    <property type="component" value="Unassembled WGS sequence"/>
</dbReference>
<comment type="caution">
    <text evidence="1">The sequence shown here is derived from an EMBL/GenBank/DDBJ whole genome shotgun (WGS) entry which is preliminary data.</text>
</comment>
<evidence type="ECO:0000313" key="2">
    <source>
        <dbReference type="Proteomes" id="UP000789920"/>
    </source>
</evidence>
<accession>A0ACA9MDI2</accession>
<name>A0ACA9MDI2_9GLOM</name>
<evidence type="ECO:0000313" key="1">
    <source>
        <dbReference type="EMBL" id="CAG8579250.1"/>
    </source>
</evidence>
<protein>
    <submittedName>
        <fullName evidence="1">36455_t:CDS:1</fullName>
    </submittedName>
</protein>
<dbReference type="EMBL" id="CAJVQC010007432">
    <property type="protein sequence ID" value="CAG8579250.1"/>
    <property type="molecule type" value="Genomic_DNA"/>
</dbReference>
<organism evidence="1 2">
    <name type="scientific">Racocetra persica</name>
    <dbReference type="NCBI Taxonomy" id="160502"/>
    <lineage>
        <taxon>Eukaryota</taxon>
        <taxon>Fungi</taxon>
        <taxon>Fungi incertae sedis</taxon>
        <taxon>Mucoromycota</taxon>
        <taxon>Glomeromycotina</taxon>
        <taxon>Glomeromycetes</taxon>
        <taxon>Diversisporales</taxon>
        <taxon>Gigasporaceae</taxon>
        <taxon>Racocetra</taxon>
    </lineage>
</organism>
<feature type="non-terminal residue" evidence="1">
    <location>
        <position position="1"/>
    </location>
</feature>
<sequence length="149" mass="18385">DLVKDLKEEYGYATNQALTLDRKDFEVMEEYEQRILMERFARQIELCESEPLREQFQAKYRELLEVSLENLDKIHDDKDEEEQIFQEQIRARTKSLELPETLLPRYPYREEYQPTINELRETEQLADRWLLNNNFGRTMEWQKKWYRAL</sequence>
<reference evidence="1" key="1">
    <citation type="submission" date="2021-06" db="EMBL/GenBank/DDBJ databases">
        <authorList>
            <person name="Kallberg Y."/>
            <person name="Tangrot J."/>
            <person name="Rosling A."/>
        </authorList>
    </citation>
    <scope>NUCLEOTIDE SEQUENCE</scope>
    <source>
        <strain evidence="1">MA461A</strain>
    </source>
</reference>